<reference evidence="4 5" key="1">
    <citation type="submission" date="2024-07" db="EMBL/GenBank/DDBJ databases">
        <title>Draft sequence of the Neodothiora populina.</title>
        <authorList>
            <person name="Drown D.D."/>
            <person name="Schuette U.S."/>
            <person name="Buechlein A.B."/>
            <person name="Rusch D.R."/>
            <person name="Winton L.W."/>
            <person name="Adams G.A."/>
        </authorList>
    </citation>
    <scope>NUCLEOTIDE SEQUENCE [LARGE SCALE GENOMIC DNA]</scope>
    <source>
        <strain evidence="4 5">CPC 39397</strain>
    </source>
</reference>
<feature type="domain" description="C2H2-type" evidence="3">
    <location>
        <begin position="103"/>
        <end position="126"/>
    </location>
</feature>
<evidence type="ECO:0000259" key="3">
    <source>
        <dbReference type="SMART" id="SM00355"/>
    </source>
</evidence>
<feature type="compositionally biased region" description="Low complexity" evidence="2">
    <location>
        <begin position="183"/>
        <end position="192"/>
    </location>
</feature>
<feature type="compositionally biased region" description="Polar residues" evidence="2">
    <location>
        <begin position="173"/>
        <end position="182"/>
    </location>
</feature>
<evidence type="ECO:0000256" key="2">
    <source>
        <dbReference type="SAM" id="MobiDB-lite"/>
    </source>
</evidence>
<feature type="domain" description="C2H2-type" evidence="3">
    <location>
        <begin position="2"/>
        <end position="25"/>
    </location>
</feature>
<protein>
    <recommendedName>
        <fullName evidence="3">C2H2-type domain-containing protein</fullName>
    </recommendedName>
</protein>
<sequence>MLECPFCDYRSADAYTITLHVETNHSDSGESPFATRNEESLALALTLQHAEERYMPHDTAKLSDGPRAIALSLRCTTGSTELEQQAERAAVGTEIDKAVNDYVECPHTGCGEHVYLIDFNDHLDIHASLDSPFASHTIAETAKSDTGHEGDPGHSSRSRRPSKSSIITSISSQTHTINESTARSSSVRSVISSEDRMQRTPGHGGGTQIGRKDLGPYAHEKHMPRWMYDELRYGAPIRKVNKIGKDGRIVRESLVENEVPGLVSVLAELSYVSRTVERAYLCHPQVQHVHNRQGHTGFCGYLNVQMQIAYIQGARAVGHEKFKKRIPSILKIQDLIENAWDQGIDTFGRQDTGGIRGTRKWIGTTEVSVLYQGLGIPHQINEYLSDRKKEEEKQTNNKQKAYERVLDFVESYFQEHCTKTGRITITNRAPLYLQQPGHSLTIIGLERRKDGSRNLLVFDPGFAPSNTILGFIGKQNIHQRLSGRDIDMLMRVYRRGDRELQKYDCLQTITLTSLVPSSV</sequence>
<dbReference type="Proteomes" id="UP001562354">
    <property type="component" value="Unassembled WGS sequence"/>
</dbReference>
<evidence type="ECO:0000313" key="4">
    <source>
        <dbReference type="EMBL" id="KAL1302551.1"/>
    </source>
</evidence>
<dbReference type="Pfam" id="PF07910">
    <property type="entry name" value="Peptidase_C78"/>
    <property type="match status" value="1"/>
</dbReference>
<feature type="compositionally biased region" description="Low complexity" evidence="2">
    <location>
        <begin position="163"/>
        <end position="172"/>
    </location>
</feature>
<name>A0ABR3P8Z1_9PEZI</name>
<organism evidence="4 5">
    <name type="scientific">Neodothiora populina</name>
    <dbReference type="NCBI Taxonomy" id="2781224"/>
    <lineage>
        <taxon>Eukaryota</taxon>
        <taxon>Fungi</taxon>
        <taxon>Dikarya</taxon>
        <taxon>Ascomycota</taxon>
        <taxon>Pezizomycotina</taxon>
        <taxon>Dothideomycetes</taxon>
        <taxon>Dothideomycetidae</taxon>
        <taxon>Dothideales</taxon>
        <taxon>Dothioraceae</taxon>
        <taxon>Neodothiora</taxon>
    </lineage>
</organism>
<evidence type="ECO:0000313" key="5">
    <source>
        <dbReference type="Proteomes" id="UP001562354"/>
    </source>
</evidence>
<dbReference type="SMART" id="SM00355">
    <property type="entry name" value="ZnF_C2H2"/>
    <property type="match status" value="2"/>
</dbReference>
<keyword evidence="5" id="KW-1185">Reference proteome</keyword>
<dbReference type="EMBL" id="JBFMKM010000012">
    <property type="protein sequence ID" value="KAL1302551.1"/>
    <property type="molecule type" value="Genomic_DNA"/>
</dbReference>
<dbReference type="InterPro" id="IPR013087">
    <property type="entry name" value="Znf_C2H2_type"/>
</dbReference>
<proteinExistence type="predicted"/>
<feature type="region of interest" description="Disordered" evidence="2">
    <location>
        <begin position="141"/>
        <end position="215"/>
    </location>
</feature>
<evidence type="ECO:0000256" key="1">
    <source>
        <dbReference type="ARBA" id="ARBA00022801"/>
    </source>
</evidence>
<dbReference type="InterPro" id="IPR012462">
    <property type="entry name" value="UFSP1/2_DUB_cat"/>
</dbReference>
<feature type="compositionally biased region" description="Basic and acidic residues" evidence="2">
    <location>
        <begin position="142"/>
        <end position="154"/>
    </location>
</feature>
<keyword evidence="1" id="KW-0378">Hydrolase</keyword>
<comment type="caution">
    <text evidence="4">The sequence shown here is derived from an EMBL/GenBank/DDBJ whole genome shotgun (WGS) entry which is preliminary data.</text>
</comment>
<dbReference type="Gene3D" id="3.90.70.130">
    <property type="match status" value="1"/>
</dbReference>
<dbReference type="GeneID" id="95976635"/>
<accession>A0ABR3P8Z1</accession>
<dbReference type="RefSeq" id="XP_069198827.1">
    <property type="nucleotide sequence ID" value="XM_069342321.1"/>
</dbReference>
<gene>
    <name evidence="4" type="ORF">AAFC00_002933</name>
</gene>